<evidence type="ECO:0000313" key="1">
    <source>
        <dbReference type="EMBL" id="MCF2947877.1"/>
    </source>
</evidence>
<dbReference type="EMBL" id="JAKGAS010000003">
    <property type="protein sequence ID" value="MCF2947877.1"/>
    <property type="molecule type" value="Genomic_DNA"/>
</dbReference>
<reference evidence="1 2" key="1">
    <citation type="submission" date="2022-01" db="EMBL/GenBank/DDBJ databases">
        <title>Paraglaciecola sp. G1-23.</title>
        <authorList>
            <person name="Jin M.S."/>
            <person name="Han D.M."/>
            <person name="Kim H.M."/>
            <person name="Jeon C.O."/>
        </authorList>
    </citation>
    <scope>NUCLEOTIDE SEQUENCE [LARGE SCALE GENOMIC DNA]</scope>
    <source>
        <strain evidence="1 2">G1-23</strain>
    </source>
</reference>
<dbReference type="InterPro" id="IPR010836">
    <property type="entry name" value="SapC"/>
</dbReference>
<gene>
    <name evidence="1" type="ORF">L0668_07150</name>
</gene>
<sequence length="254" mass="28177">MTMSYVPLDKEKHKATRVKLSNEFAHAKQAHIAAASILEYAQIASCMPIVFITDPASNNTHTVAMLGIEQGVNLFMKDNKWAGHVVPLNVQRYPFDVRPDGEKLGVFIDENSDLVGGEEGEMLFTETGEPSPFLENRQQLLSDLANSEMATQNFVKKIVELDLLDPIVIQAKYVNGQQRNVNGMKTINETRLKALSDEAILELHKAGYLGAIYAILMSLGQLNRIVQLTSDSENPVQGLRLQVEKPEEEAAKAE</sequence>
<accession>A0ABS9D4K1</accession>
<keyword evidence="2" id="KW-1185">Reference proteome</keyword>
<evidence type="ECO:0000313" key="2">
    <source>
        <dbReference type="Proteomes" id="UP001521137"/>
    </source>
</evidence>
<proteinExistence type="predicted"/>
<dbReference type="Proteomes" id="UP001521137">
    <property type="component" value="Unassembled WGS sequence"/>
</dbReference>
<dbReference type="Pfam" id="PF07277">
    <property type="entry name" value="SapC"/>
    <property type="match status" value="1"/>
</dbReference>
<protein>
    <submittedName>
        <fullName evidence="1">SapC family protein</fullName>
    </submittedName>
</protein>
<dbReference type="RefSeq" id="WP_235311409.1">
    <property type="nucleotide sequence ID" value="NZ_JAKGAS010000003.1"/>
</dbReference>
<name>A0ABS9D4K1_9ALTE</name>
<comment type="caution">
    <text evidence="1">The sequence shown here is derived from an EMBL/GenBank/DDBJ whole genome shotgun (WGS) entry which is preliminary data.</text>
</comment>
<organism evidence="1 2">
    <name type="scientific">Paraglaciecola algarum</name>
    <dbReference type="NCBI Taxonomy" id="3050085"/>
    <lineage>
        <taxon>Bacteria</taxon>
        <taxon>Pseudomonadati</taxon>
        <taxon>Pseudomonadota</taxon>
        <taxon>Gammaproteobacteria</taxon>
        <taxon>Alteromonadales</taxon>
        <taxon>Alteromonadaceae</taxon>
        <taxon>Paraglaciecola</taxon>
    </lineage>
</organism>